<evidence type="ECO:0000256" key="1">
    <source>
        <dbReference type="ARBA" id="ARBA00005824"/>
    </source>
</evidence>
<dbReference type="PROSITE" id="PS01189">
    <property type="entry name" value="RIBOSOMAL_S12E"/>
    <property type="match status" value="1"/>
</dbReference>
<dbReference type="PANTHER" id="PTHR11843">
    <property type="entry name" value="40S RIBOSOMAL PROTEIN S12"/>
    <property type="match status" value="1"/>
</dbReference>
<dbReference type="SUPFAM" id="SSF55315">
    <property type="entry name" value="L30e-like"/>
    <property type="match status" value="1"/>
</dbReference>
<keyword evidence="3 4" id="KW-0687">Ribonucleoprotein</keyword>
<organism evidence="6">
    <name type="scientific">Acartia pacifica</name>
    <name type="common">Copepod</name>
    <dbReference type="NCBI Taxonomy" id="335913"/>
    <lineage>
        <taxon>Eukaryota</taxon>
        <taxon>Metazoa</taxon>
        <taxon>Ecdysozoa</taxon>
        <taxon>Arthropoda</taxon>
        <taxon>Crustacea</taxon>
        <taxon>Multicrustacea</taxon>
        <taxon>Hexanauplia</taxon>
        <taxon>Copepoda</taxon>
        <taxon>Calanoida</taxon>
        <taxon>Acartiidae</taxon>
        <taxon>Acartia</taxon>
    </lineage>
</organism>
<dbReference type="InterPro" id="IPR029064">
    <property type="entry name" value="Ribosomal_eL30-like_sf"/>
</dbReference>
<dbReference type="FunFam" id="3.30.1330.30:FF:000005">
    <property type="entry name" value="40S ribosomal protein S12"/>
    <property type="match status" value="1"/>
</dbReference>
<dbReference type="Gene3D" id="3.30.1330.30">
    <property type="match status" value="1"/>
</dbReference>
<evidence type="ECO:0000259" key="5">
    <source>
        <dbReference type="Pfam" id="PF01248"/>
    </source>
</evidence>
<feature type="domain" description="Ribosomal protein eL8/eL30/eS12/Gadd45" evidence="5">
    <location>
        <begin position="24"/>
        <end position="117"/>
    </location>
</feature>
<dbReference type="InterPro" id="IPR047860">
    <property type="entry name" value="Ribosomal_eS12_CS"/>
</dbReference>
<proteinExistence type="evidence at transcript level"/>
<dbReference type="AlphaFoldDB" id="A0A0U2UNA1"/>
<dbReference type="PRINTS" id="PR00972">
    <property type="entry name" value="RIBSOMALS12E"/>
</dbReference>
<evidence type="ECO:0000256" key="4">
    <source>
        <dbReference type="RuleBase" id="RU000670"/>
    </source>
</evidence>
<name>A0A0U2UNA1_ACAPC</name>
<dbReference type="InterPro" id="IPR004038">
    <property type="entry name" value="Ribosomal_eL8/eL30/eS12/Gad45"/>
</dbReference>
<dbReference type="EMBL" id="KT754580">
    <property type="protein sequence ID" value="ALS04414.1"/>
    <property type="molecule type" value="mRNA"/>
</dbReference>
<dbReference type="Pfam" id="PF01248">
    <property type="entry name" value="Ribosomal_L7Ae"/>
    <property type="match status" value="1"/>
</dbReference>
<keyword evidence="2 4" id="KW-0689">Ribosomal protein</keyword>
<evidence type="ECO:0000256" key="3">
    <source>
        <dbReference type="ARBA" id="ARBA00023274"/>
    </source>
</evidence>
<dbReference type="GO" id="GO:0015935">
    <property type="term" value="C:small ribosomal subunit"/>
    <property type="evidence" value="ECO:0007669"/>
    <property type="project" value="UniProtKB-ARBA"/>
</dbReference>
<evidence type="ECO:0000256" key="2">
    <source>
        <dbReference type="ARBA" id="ARBA00022980"/>
    </source>
</evidence>
<dbReference type="InterPro" id="IPR000530">
    <property type="entry name" value="Ribosomal_eS12"/>
</dbReference>
<dbReference type="GO" id="GO:0003735">
    <property type="term" value="F:structural constituent of ribosome"/>
    <property type="evidence" value="ECO:0007669"/>
    <property type="project" value="InterPro"/>
</dbReference>
<evidence type="ECO:0000313" key="6">
    <source>
        <dbReference type="EMBL" id="ALS04414.1"/>
    </source>
</evidence>
<protein>
    <recommendedName>
        <fullName evidence="4">40S ribosomal protein S12</fullName>
    </recommendedName>
</protein>
<accession>A0A0U2UNA1</accession>
<reference evidence="6" key="1">
    <citation type="journal article" date="2015" name="Sci. Rep.">
        <title>Spliced leader RNA trans-splicing discovered in copepods.</title>
        <authorList>
            <person name="Yang F."/>
            <person name="Xu D."/>
            <person name="Zhuang Y."/>
            <person name="Yi X."/>
            <person name="Huang Y."/>
            <person name="Chen H."/>
            <person name="Lin S."/>
            <person name="Campbell D.A."/>
            <person name="Sturm N.R."/>
            <person name="Liu G."/>
            <person name="Zhang H."/>
        </authorList>
    </citation>
    <scope>NUCLEOTIDE SEQUENCE</scope>
</reference>
<dbReference type="GO" id="GO:0006412">
    <property type="term" value="P:translation"/>
    <property type="evidence" value="ECO:0007669"/>
    <property type="project" value="InterPro"/>
</dbReference>
<dbReference type="GO" id="GO:0022626">
    <property type="term" value="C:cytosolic ribosome"/>
    <property type="evidence" value="ECO:0007669"/>
    <property type="project" value="UniProtKB-ARBA"/>
</dbReference>
<comment type="similarity">
    <text evidence="1 4">Belongs to the eukaryotic ribosomal protein eS12 family.</text>
</comment>
<sequence length="184" mass="20197">MSDVEGDDVAASAAASGPMDINTAIQEVLKQALIADGLSRGLRESAKALDQRKALLCVLSENCDEPMYKKLVTALCMEHNIPLIKVDSNMKLGEWAGLCKIDADGKARKVVKCSCAVVSNWGKDTPAHDVLQEYLKSQKSKSTAGNTRTHSHTCFVVHLIILQQRRNSDQLVTTLDFQHRRVAH</sequence>